<proteinExistence type="predicted"/>
<evidence type="ECO:0000313" key="1">
    <source>
        <dbReference type="EMBL" id="VCW78367.1"/>
    </source>
</evidence>
<name>A0A9X9LPB3_GULGU</name>
<dbReference type="Proteomes" id="UP000269945">
    <property type="component" value="Unassembled WGS sequence"/>
</dbReference>
<keyword evidence="2" id="KW-1185">Reference proteome</keyword>
<organism evidence="1 2">
    <name type="scientific">Gulo gulo</name>
    <name type="common">Wolverine</name>
    <name type="synonym">Gluton</name>
    <dbReference type="NCBI Taxonomy" id="48420"/>
    <lineage>
        <taxon>Eukaryota</taxon>
        <taxon>Metazoa</taxon>
        <taxon>Chordata</taxon>
        <taxon>Craniata</taxon>
        <taxon>Vertebrata</taxon>
        <taxon>Euteleostomi</taxon>
        <taxon>Mammalia</taxon>
        <taxon>Eutheria</taxon>
        <taxon>Laurasiatheria</taxon>
        <taxon>Carnivora</taxon>
        <taxon>Caniformia</taxon>
        <taxon>Musteloidea</taxon>
        <taxon>Mustelidae</taxon>
        <taxon>Guloninae</taxon>
        <taxon>Gulo</taxon>
    </lineage>
</organism>
<gene>
    <name evidence="1" type="ORF">BN2614_LOCUS1</name>
</gene>
<accession>A0A9X9LPB3</accession>
<dbReference type="EMBL" id="CYRY02010148">
    <property type="protein sequence ID" value="VCW78367.1"/>
    <property type="molecule type" value="Genomic_DNA"/>
</dbReference>
<evidence type="ECO:0000313" key="2">
    <source>
        <dbReference type="Proteomes" id="UP000269945"/>
    </source>
</evidence>
<dbReference type="AlphaFoldDB" id="A0A9X9LPB3"/>
<protein>
    <submittedName>
        <fullName evidence="1">Uncharacterized protein</fullName>
    </submittedName>
</protein>
<reference evidence="1 2" key="1">
    <citation type="submission" date="2018-10" db="EMBL/GenBank/DDBJ databases">
        <authorList>
            <person name="Ekblom R."/>
            <person name="Jareborg N."/>
        </authorList>
    </citation>
    <scope>NUCLEOTIDE SEQUENCE [LARGE SCALE GENOMIC DNA]</scope>
    <source>
        <tissue evidence="1">Muscle</tissue>
    </source>
</reference>
<comment type="caution">
    <text evidence="1">The sequence shown here is derived from an EMBL/GenBank/DDBJ whole genome shotgun (WGS) entry which is preliminary data.</text>
</comment>
<sequence length="33" mass="3487">MRGCPIPPLVDHQGVRVLLGCHRGFESPAISGS</sequence>